<sequence>MESVMRSMVCIVAVACLYSHFVCGTTAVRRRWPGVDGPDVASVHRRRAHLLWVIGTINLVQRGEVFRGVKHHPNRDLGSVSGCPGAVCASLCLQQSSVFANM</sequence>
<name>A0A4Q9MQZ1_9APHY</name>
<gene>
    <name evidence="1" type="ORF">BD311DRAFT_312589</name>
</gene>
<proteinExistence type="predicted"/>
<dbReference type="EMBL" id="ML143419">
    <property type="protein sequence ID" value="TBU28671.1"/>
    <property type="molecule type" value="Genomic_DNA"/>
</dbReference>
<organism evidence="1">
    <name type="scientific">Dichomitus squalens</name>
    <dbReference type="NCBI Taxonomy" id="114155"/>
    <lineage>
        <taxon>Eukaryota</taxon>
        <taxon>Fungi</taxon>
        <taxon>Dikarya</taxon>
        <taxon>Basidiomycota</taxon>
        <taxon>Agaricomycotina</taxon>
        <taxon>Agaricomycetes</taxon>
        <taxon>Polyporales</taxon>
        <taxon>Polyporaceae</taxon>
        <taxon>Dichomitus</taxon>
    </lineage>
</organism>
<reference evidence="1" key="1">
    <citation type="submission" date="2019-01" db="EMBL/GenBank/DDBJ databases">
        <title>Draft genome sequences of three monokaryotic isolates of the white-rot basidiomycete fungus Dichomitus squalens.</title>
        <authorList>
            <consortium name="DOE Joint Genome Institute"/>
            <person name="Lopez S.C."/>
            <person name="Andreopoulos B."/>
            <person name="Pangilinan J."/>
            <person name="Lipzen A."/>
            <person name="Riley R."/>
            <person name="Ahrendt S."/>
            <person name="Ng V."/>
            <person name="Barry K."/>
            <person name="Daum C."/>
            <person name="Grigoriev I.V."/>
            <person name="Hilden K.S."/>
            <person name="Makela M.R."/>
            <person name="de Vries R.P."/>
        </authorList>
    </citation>
    <scope>NUCLEOTIDE SEQUENCE [LARGE SCALE GENOMIC DNA]</scope>
    <source>
        <strain evidence="1">OM18370.1</strain>
    </source>
</reference>
<protein>
    <submittedName>
        <fullName evidence="1">Uncharacterized protein</fullName>
    </submittedName>
</protein>
<dbReference type="Proteomes" id="UP000292957">
    <property type="component" value="Unassembled WGS sequence"/>
</dbReference>
<evidence type="ECO:0000313" key="1">
    <source>
        <dbReference type="EMBL" id="TBU28671.1"/>
    </source>
</evidence>
<dbReference type="AlphaFoldDB" id="A0A4Q9MQZ1"/>
<accession>A0A4Q9MQZ1</accession>